<feature type="compositionally biased region" description="Polar residues" evidence="3">
    <location>
        <begin position="122"/>
        <end position="135"/>
    </location>
</feature>
<dbReference type="GO" id="GO:0040008">
    <property type="term" value="P:regulation of growth"/>
    <property type="evidence" value="ECO:0007669"/>
    <property type="project" value="InterPro"/>
</dbReference>
<protein>
    <submittedName>
        <fullName evidence="4">Uncharacterized protein</fullName>
    </submittedName>
</protein>
<evidence type="ECO:0000313" key="4">
    <source>
        <dbReference type="EMBL" id="KAK7265455.1"/>
    </source>
</evidence>
<proteinExistence type="inferred from homology"/>
<dbReference type="EMBL" id="JAYKXN010000008">
    <property type="protein sequence ID" value="KAK7265455.1"/>
    <property type="molecule type" value="Genomic_DNA"/>
</dbReference>
<comment type="caution">
    <text evidence="4">The sequence shown here is derived from an EMBL/GenBank/DDBJ whole genome shotgun (WGS) entry which is preliminary data.</text>
</comment>
<accession>A0AAN9F1D7</accession>
<dbReference type="Proteomes" id="UP001359559">
    <property type="component" value="Unassembled WGS sequence"/>
</dbReference>
<dbReference type="InterPro" id="IPR044683">
    <property type="entry name" value="LAZY"/>
</dbReference>
<name>A0AAN9F1D7_CLITE</name>
<keyword evidence="5" id="KW-1185">Reference proteome</keyword>
<evidence type="ECO:0000256" key="2">
    <source>
        <dbReference type="ARBA" id="ARBA00024198"/>
    </source>
</evidence>
<evidence type="ECO:0000256" key="1">
    <source>
        <dbReference type="ARBA" id="ARBA00022604"/>
    </source>
</evidence>
<dbReference type="AlphaFoldDB" id="A0AAN9F1D7"/>
<sequence length="236" mass="26421">MKILNWMQKRLKKLGGSKEKKKPNSSLSATLNGTQTLIVIGTIGNNNLNRIDATAGDSCSSQDCALEFTLENLPNEFNIYFPEQVQSNRVTEQSKYTLDHINQHLNSPRSNLEVEGKENETFSDGSNPSNHSLDNSKSGIGKKALVFFLKMFICTSGFQPCFKDPLSTESRMDKILGEILSKKINLHGSNSAISIKKYMENRLMLKSDNGEEEQTTDDADIGSKWRTDSKYITLDI</sequence>
<feature type="region of interest" description="Disordered" evidence="3">
    <location>
        <begin position="109"/>
        <end position="135"/>
    </location>
</feature>
<dbReference type="GO" id="GO:0009630">
    <property type="term" value="P:gravitropism"/>
    <property type="evidence" value="ECO:0007669"/>
    <property type="project" value="InterPro"/>
</dbReference>
<gene>
    <name evidence="4" type="ORF">RJT34_33075</name>
</gene>
<dbReference type="PANTHER" id="PTHR34045">
    <property type="entry name" value="OS03G0406300 PROTEIN"/>
    <property type="match status" value="1"/>
</dbReference>
<reference evidence="4 5" key="1">
    <citation type="submission" date="2024-01" db="EMBL/GenBank/DDBJ databases">
        <title>The genomes of 5 underutilized Papilionoideae crops provide insights into root nodulation and disease resistance.</title>
        <authorList>
            <person name="Yuan L."/>
        </authorList>
    </citation>
    <scope>NUCLEOTIDE SEQUENCE [LARGE SCALE GENOMIC DNA]</scope>
    <source>
        <strain evidence="4">LY-2023</strain>
        <tissue evidence="4">Leaf</tissue>
    </source>
</reference>
<keyword evidence="1" id="KW-0341">Growth regulation</keyword>
<dbReference type="PANTHER" id="PTHR34045:SF11">
    <property type="entry name" value="PH DOMAIN-CONTAINING PROTEIN"/>
    <property type="match status" value="1"/>
</dbReference>
<comment type="similarity">
    <text evidence="2">Belongs to the LAZY family.</text>
</comment>
<organism evidence="4 5">
    <name type="scientific">Clitoria ternatea</name>
    <name type="common">Butterfly pea</name>
    <dbReference type="NCBI Taxonomy" id="43366"/>
    <lineage>
        <taxon>Eukaryota</taxon>
        <taxon>Viridiplantae</taxon>
        <taxon>Streptophyta</taxon>
        <taxon>Embryophyta</taxon>
        <taxon>Tracheophyta</taxon>
        <taxon>Spermatophyta</taxon>
        <taxon>Magnoliopsida</taxon>
        <taxon>eudicotyledons</taxon>
        <taxon>Gunneridae</taxon>
        <taxon>Pentapetalae</taxon>
        <taxon>rosids</taxon>
        <taxon>fabids</taxon>
        <taxon>Fabales</taxon>
        <taxon>Fabaceae</taxon>
        <taxon>Papilionoideae</taxon>
        <taxon>50 kb inversion clade</taxon>
        <taxon>NPAAA clade</taxon>
        <taxon>indigoferoid/millettioid clade</taxon>
        <taxon>Phaseoleae</taxon>
        <taxon>Clitoria</taxon>
    </lineage>
</organism>
<evidence type="ECO:0000256" key="3">
    <source>
        <dbReference type="SAM" id="MobiDB-lite"/>
    </source>
</evidence>
<evidence type="ECO:0000313" key="5">
    <source>
        <dbReference type="Proteomes" id="UP001359559"/>
    </source>
</evidence>